<proteinExistence type="predicted"/>
<keyword evidence="2" id="KW-1185">Reference proteome</keyword>
<evidence type="ECO:0000313" key="1">
    <source>
        <dbReference type="EMBL" id="SHM89902.1"/>
    </source>
</evidence>
<dbReference type="AlphaFoldDB" id="A0A1M7MGC6"/>
<sequence>MHKSNMPLSGARTLYQLFLVTLMVLLAACSSLRLAYNHGDTLLYWWIDGYVDLNSDQKEWVREDIDKLFHWHRKTQLQDYVQILQTAQRQLTAGPTQADLQTDVDDIKQRTESLLLKAAPELADLTRSLQADQIATLERKFAANNADFRKKNMRGDREAQQKFRYKKSMEQFELWFGSFTSEQEAAIRQASDARPLNNEIWLDERVRRQKNILALARRVQSEKLGKEATVAAIQELIKDGFERLENSERKAFFDSYEQANLQLVLTVIKLATPAQKAHAQKRMQGWIDDFRTLATDQK</sequence>
<dbReference type="InterPro" id="IPR016875">
    <property type="entry name" value="UCP028200"/>
</dbReference>
<dbReference type="Pfam" id="PF19795">
    <property type="entry name" value="DUF6279"/>
    <property type="match status" value="1"/>
</dbReference>
<dbReference type="STRING" id="551987.SAMN05192549_103162"/>
<dbReference type="RefSeq" id="WP_229255638.1">
    <property type="nucleotide sequence ID" value="NZ_FRCX01000003.1"/>
</dbReference>
<dbReference type="Proteomes" id="UP000184339">
    <property type="component" value="Unassembled WGS sequence"/>
</dbReference>
<evidence type="ECO:0000313" key="2">
    <source>
        <dbReference type="Proteomes" id="UP000184339"/>
    </source>
</evidence>
<evidence type="ECO:0008006" key="3">
    <source>
        <dbReference type="Google" id="ProtNLM"/>
    </source>
</evidence>
<name>A0A1M7MGC6_9BURK</name>
<accession>A0A1M7MGC6</accession>
<reference evidence="2" key="1">
    <citation type="submission" date="2016-11" db="EMBL/GenBank/DDBJ databases">
        <authorList>
            <person name="Varghese N."/>
            <person name="Submissions S."/>
        </authorList>
    </citation>
    <scope>NUCLEOTIDE SEQUENCE [LARGE SCALE GENOMIC DNA]</scope>
    <source>
        <strain evidence="2">Sac-22</strain>
    </source>
</reference>
<dbReference type="PIRSF" id="PIRSF028200">
    <property type="entry name" value="UCP028200"/>
    <property type="match status" value="1"/>
</dbReference>
<gene>
    <name evidence="1" type="ORF">SAMN05192549_103162</name>
</gene>
<dbReference type="EMBL" id="FRCX01000003">
    <property type="protein sequence ID" value="SHM89902.1"/>
    <property type="molecule type" value="Genomic_DNA"/>
</dbReference>
<organism evidence="1 2">
    <name type="scientific">Duganella sacchari</name>
    <dbReference type="NCBI Taxonomy" id="551987"/>
    <lineage>
        <taxon>Bacteria</taxon>
        <taxon>Pseudomonadati</taxon>
        <taxon>Pseudomonadota</taxon>
        <taxon>Betaproteobacteria</taxon>
        <taxon>Burkholderiales</taxon>
        <taxon>Oxalobacteraceae</taxon>
        <taxon>Telluria group</taxon>
        <taxon>Duganella</taxon>
    </lineage>
</organism>
<protein>
    <recommendedName>
        <fullName evidence="3">Lipoprotein</fullName>
    </recommendedName>
</protein>
<dbReference type="PROSITE" id="PS51257">
    <property type="entry name" value="PROKAR_LIPOPROTEIN"/>
    <property type="match status" value="1"/>
</dbReference>